<comment type="function">
    <text evidence="3">Together with the chaperonin GroEL, plays an essential role in assisting protein folding. The GroEL-GroES system forms a nano-cage that allows encapsulation of the non-native substrate proteins and provides a physical environment optimized to promote and accelerate protein folding. GroES binds to the apical surface of the GroEL ring, thereby capping the opening of the GroEL channel.</text>
</comment>
<dbReference type="InterPro" id="IPR011032">
    <property type="entry name" value="GroES-like_sf"/>
</dbReference>
<dbReference type="SUPFAM" id="SSF50129">
    <property type="entry name" value="GroES-like"/>
    <property type="match status" value="1"/>
</dbReference>
<dbReference type="CDD" id="cd00320">
    <property type="entry name" value="cpn10"/>
    <property type="match status" value="1"/>
</dbReference>
<reference evidence="4 5" key="1">
    <citation type="submission" date="2018-10" db="EMBL/GenBank/DDBJ databases">
        <authorList>
            <person name="Zhang X."/>
        </authorList>
    </citation>
    <scope>NUCLEOTIDE SEQUENCE [LARGE SCALE GENOMIC DNA]</scope>
    <source>
        <strain evidence="4 5">SK-G1</strain>
    </source>
</reference>
<dbReference type="GO" id="GO:0005524">
    <property type="term" value="F:ATP binding"/>
    <property type="evidence" value="ECO:0007669"/>
    <property type="project" value="InterPro"/>
</dbReference>
<dbReference type="GO" id="GO:0051087">
    <property type="term" value="F:protein-folding chaperone binding"/>
    <property type="evidence" value="ECO:0007669"/>
    <property type="project" value="TreeGrafter"/>
</dbReference>
<name>A0A3G2R7W2_9FIRM</name>
<sequence>MNKIQPVNNYALIKLESESEKNIGGIIIPRAAQENVTQGEVVALSPGSFDEVAVGDRVIYKEMSGTKITHDKVEYLLIPVSDIIAKFVDVDEI</sequence>
<dbReference type="PANTHER" id="PTHR10772:SF63">
    <property type="entry name" value="20 KDA CHAPERONIN, CHLOROPLASTIC"/>
    <property type="match status" value="1"/>
</dbReference>
<evidence type="ECO:0000256" key="1">
    <source>
        <dbReference type="ARBA" id="ARBA00006975"/>
    </source>
</evidence>
<dbReference type="SMART" id="SM00883">
    <property type="entry name" value="Cpn10"/>
    <property type="match status" value="1"/>
</dbReference>
<evidence type="ECO:0000313" key="5">
    <source>
        <dbReference type="Proteomes" id="UP000280960"/>
    </source>
</evidence>
<dbReference type="EMBL" id="CP033169">
    <property type="protein sequence ID" value="AYO31562.1"/>
    <property type="molecule type" value="Genomic_DNA"/>
</dbReference>
<dbReference type="PRINTS" id="PR00297">
    <property type="entry name" value="CHAPERONIN10"/>
</dbReference>
<comment type="subunit">
    <text evidence="3">Heptamer of 7 subunits arranged in a ring.</text>
</comment>
<keyword evidence="5" id="KW-1185">Reference proteome</keyword>
<organism evidence="4 5">
    <name type="scientific">Biomaibacter acetigenes</name>
    <dbReference type="NCBI Taxonomy" id="2316383"/>
    <lineage>
        <taxon>Bacteria</taxon>
        <taxon>Bacillati</taxon>
        <taxon>Bacillota</taxon>
        <taxon>Clostridia</taxon>
        <taxon>Thermosediminibacterales</taxon>
        <taxon>Tepidanaerobacteraceae</taxon>
        <taxon>Biomaibacter</taxon>
    </lineage>
</organism>
<dbReference type="InterPro" id="IPR020818">
    <property type="entry name" value="Chaperonin_GroES"/>
</dbReference>
<dbReference type="GO" id="GO:0044183">
    <property type="term" value="F:protein folding chaperone"/>
    <property type="evidence" value="ECO:0007669"/>
    <property type="project" value="InterPro"/>
</dbReference>
<keyword evidence="2 3" id="KW-0143">Chaperone</keyword>
<comment type="similarity">
    <text evidence="1 3">Belongs to the GroES chaperonin family.</text>
</comment>
<dbReference type="KEGG" id="bacg:D2962_14000"/>
<evidence type="ECO:0000256" key="2">
    <source>
        <dbReference type="ARBA" id="ARBA00023186"/>
    </source>
</evidence>
<dbReference type="Pfam" id="PF00166">
    <property type="entry name" value="Cpn10"/>
    <property type="match status" value="1"/>
</dbReference>
<dbReference type="GO" id="GO:0046872">
    <property type="term" value="F:metal ion binding"/>
    <property type="evidence" value="ECO:0007669"/>
    <property type="project" value="TreeGrafter"/>
</dbReference>
<dbReference type="AlphaFoldDB" id="A0A3G2R7W2"/>
<accession>A0A3G2R7W2</accession>
<dbReference type="GO" id="GO:0051082">
    <property type="term" value="F:unfolded protein binding"/>
    <property type="evidence" value="ECO:0007669"/>
    <property type="project" value="TreeGrafter"/>
</dbReference>
<protein>
    <recommendedName>
        <fullName evidence="3">10 kDa chaperonin</fullName>
    </recommendedName>
</protein>
<dbReference type="InterPro" id="IPR037124">
    <property type="entry name" value="Chaperonin_GroES_sf"/>
</dbReference>
<evidence type="ECO:0000256" key="3">
    <source>
        <dbReference type="RuleBase" id="RU000535"/>
    </source>
</evidence>
<proteinExistence type="inferred from homology"/>
<dbReference type="RefSeq" id="WP_120767640.1">
    <property type="nucleotide sequence ID" value="NZ_CP033169.1"/>
</dbReference>
<dbReference type="PANTHER" id="PTHR10772">
    <property type="entry name" value="10 KDA HEAT SHOCK PROTEIN"/>
    <property type="match status" value="1"/>
</dbReference>
<gene>
    <name evidence="4" type="ORF">D2962_14000</name>
</gene>
<dbReference type="Gene3D" id="2.30.33.40">
    <property type="entry name" value="GroES chaperonin"/>
    <property type="match status" value="1"/>
</dbReference>
<dbReference type="Proteomes" id="UP000280960">
    <property type="component" value="Chromosome"/>
</dbReference>
<evidence type="ECO:0000313" key="4">
    <source>
        <dbReference type="EMBL" id="AYO31562.1"/>
    </source>
</evidence>